<dbReference type="GO" id="GO:1903600">
    <property type="term" value="C:glutaminase complex"/>
    <property type="evidence" value="ECO:0007669"/>
    <property type="project" value="TreeGrafter"/>
</dbReference>
<feature type="binding site" evidence="7 9">
    <location>
        <begin position="46"/>
        <end position="48"/>
    </location>
    <ligand>
        <name>L-glutamine</name>
        <dbReference type="ChEBI" id="CHEBI:58359"/>
    </ligand>
</feature>
<evidence type="ECO:0000256" key="4">
    <source>
        <dbReference type="ARBA" id="ARBA00022962"/>
    </source>
</evidence>
<dbReference type="FunFam" id="3.40.50.880:FF:000041">
    <property type="entry name" value="Glutamine amidotransferase subunit pdxT, putative"/>
    <property type="match status" value="1"/>
</dbReference>
<comment type="subunit">
    <text evidence="7">In the presence of PdxS, forms a dodecamer of heterodimers. Only shows activity in the heterodimer.</text>
</comment>
<gene>
    <name evidence="7 10" type="primary">pdxT</name>
    <name evidence="10" type="ORF">F4Y08_16955</name>
</gene>
<feature type="binding site" evidence="7 9">
    <location>
        <position position="108"/>
    </location>
    <ligand>
        <name>L-glutamine</name>
        <dbReference type="ChEBI" id="CHEBI:58359"/>
    </ligand>
</feature>
<dbReference type="Pfam" id="PF01174">
    <property type="entry name" value="SNO"/>
    <property type="match status" value="1"/>
</dbReference>
<dbReference type="GO" id="GO:0036381">
    <property type="term" value="F:pyridoxal 5'-phosphate synthase (glutamine hydrolysing) activity"/>
    <property type="evidence" value="ECO:0007669"/>
    <property type="project" value="UniProtKB-UniRule"/>
</dbReference>
<dbReference type="CDD" id="cd01749">
    <property type="entry name" value="GATase1_PB"/>
    <property type="match status" value="1"/>
</dbReference>
<evidence type="ECO:0000256" key="9">
    <source>
        <dbReference type="PIRSR" id="PIRSR005639-2"/>
    </source>
</evidence>
<dbReference type="GO" id="GO:0005829">
    <property type="term" value="C:cytosol"/>
    <property type="evidence" value="ECO:0007669"/>
    <property type="project" value="TreeGrafter"/>
</dbReference>
<dbReference type="InterPro" id="IPR002161">
    <property type="entry name" value="PdxT/SNO"/>
</dbReference>
<dbReference type="PROSITE" id="PS51273">
    <property type="entry name" value="GATASE_TYPE_1"/>
    <property type="match status" value="1"/>
</dbReference>
<dbReference type="SUPFAM" id="SSF52317">
    <property type="entry name" value="Class I glutamine amidotransferase-like"/>
    <property type="match status" value="1"/>
</dbReference>
<dbReference type="GO" id="GO:0042823">
    <property type="term" value="P:pyridoxal phosphate biosynthetic process"/>
    <property type="evidence" value="ECO:0007669"/>
    <property type="project" value="UniProtKB-UniRule"/>
</dbReference>
<comment type="catalytic activity">
    <reaction evidence="7">
        <text>aldehydo-D-ribose 5-phosphate + D-glyceraldehyde 3-phosphate + L-glutamine = pyridoxal 5'-phosphate + L-glutamate + phosphate + 3 H2O + H(+)</text>
        <dbReference type="Rhea" id="RHEA:31507"/>
        <dbReference type="ChEBI" id="CHEBI:15377"/>
        <dbReference type="ChEBI" id="CHEBI:15378"/>
        <dbReference type="ChEBI" id="CHEBI:29985"/>
        <dbReference type="ChEBI" id="CHEBI:43474"/>
        <dbReference type="ChEBI" id="CHEBI:58273"/>
        <dbReference type="ChEBI" id="CHEBI:58359"/>
        <dbReference type="ChEBI" id="CHEBI:59776"/>
        <dbReference type="ChEBI" id="CHEBI:597326"/>
        <dbReference type="EC" id="4.3.3.6"/>
    </reaction>
</comment>
<dbReference type="GO" id="GO:0006543">
    <property type="term" value="P:L-glutamine catabolic process"/>
    <property type="evidence" value="ECO:0007669"/>
    <property type="project" value="UniProtKB-UniRule"/>
</dbReference>
<reference evidence="10" key="1">
    <citation type="submission" date="2019-09" db="EMBL/GenBank/DDBJ databases">
        <title>Characterisation of the sponge microbiome using genome-centric metagenomics.</title>
        <authorList>
            <person name="Engelberts J.P."/>
            <person name="Robbins S.J."/>
            <person name="De Goeij J.M."/>
            <person name="Aranda M."/>
            <person name="Bell S.C."/>
            <person name="Webster N.S."/>
        </authorList>
    </citation>
    <scope>NUCLEOTIDE SEQUENCE</scope>
    <source>
        <strain evidence="10">SB0662_bin_9</strain>
    </source>
</reference>
<accession>A0A6B1DX74</accession>
<dbReference type="NCBIfam" id="TIGR03800">
    <property type="entry name" value="PLP_synth_Pdx2"/>
    <property type="match status" value="1"/>
</dbReference>
<dbReference type="EC" id="4.3.3.6" evidence="7"/>
<name>A0A6B1DX74_9CHLR</name>
<dbReference type="PROSITE" id="PS51130">
    <property type="entry name" value="PDXT_SNO_2"/>
    <property type="match status" value="1"/>
</dbReference>
<keyword evidence="2 7" id="KW-0378">Hydrolase</keyword>
<dbReference type="GO" id="GO:0004359">
    <property type="term" value="F:glutaminase activity"/>
    <property type="evidence" value="ECO:0007669"/>
    <property type="project" value="UniProtKB-UniRule"/>
</dbReference>
<feature type="active site" description="Charge relay system" evidence="7 8">
    <location>
        <position position="177"/>
    </location>
</feature>
<dbReference type="PANTHER" id="PTHR31559:SF0">
    <property type="entry name" value="PYRIDOXAL 5'-PHOSPHATE SYNTHASE SUBUNIT SNO1-RELATED"/>
    <property type="match status" value="1"/>
</dbReference>
<dbReference type="Gene3D" id="3.40.50.880">
    <property type="match status" value="1"/>
</dbReference>
<keyword evidence="4 7" id="KW-0315">Glutamine amidotransferase</keyword>
<evidence type="ECO:0000256" key="7">
    <source>
        <dbReference type="HAMAP-Rule" id="MF_01615"/>
    </source>
</evidence>
<dbReference type="HAMAP" id="MF_01615">
    <property type="entry name" value="PdxT"/>
    <property type="match status" value="1"/>
</dbReference>
<dbReference type="PIRSF" id="PIRSF005639">
    <property type="entry name" value="Glut_amidoT_SNO"/>
    <property type="match status" value="1"/>
</dbReference>
<dbReference type="AlphaFoldDB" id="A0A6B1DX74"/>
<dbReference type="PROSITE" id="PS01236">
    <property type="entry name" value="PDXT_SNO_1"/>
    <property type="match status" value="1"/>
</dbReference>
<evidence type="ECO:0000256" key="2">
    <source>
        <dbReference type="ARBA" id="ARBA00022801"/>
    </source>
</evidence>
<keyword evidence="3 7" id="KW-0663">Pyridoxal phosphate</keyword>
<comment type="catalytic activity">
    <reaction evidence="6 7">
        <text>L-glutamine + H2O = L-glutamate + NH4(+)</text>
        <dbReference type="Rhea" id="RHEA:15889"/>
        <dbReference type="ChEBI" id="CHEBI:15377"/>
        <dbReference type="ChEBI" id="CHEBI:28938"/>
        <dbReference type="ChEBI" id="CHEBI:29985"/>
        <dbReference type="ChEBI" id="CHEBI:58359"/>
        <dbReference type="EC" id="3.5.1.2"/>
    </reaction>
</comment>
<dbReference type="InterPro" id="IPR029062">
    <property type="entry name" value="Class_I_gatase-like"/>
</dbReference>
<dbReference type="GO" id="GO:0008614">
    <property type="term" value="P:pyridoxine metabolic process"/>
    <property type="evidence" value="ECO:0007669"/>
    <property type="project" value="TreeGrafter"/>
</dbReference>
<evidence type="ECO:0000256" key="8">
    <source>
        <dbReference type="PIRSR" id="PIRSR005639-1"/>
    </source>
</evidence>
<protein>
    <recommendedName>
        <fullName evidence="7">Pyridoxal 5'-phosphate synthase subunit PdxT</fullName>
        <ecNumber evidence="7">4.3.3.6</ecNumber>
    </recommendedName>
    <alternativeName>
        <fullName evidence="7">Pdx2</fullName>
    </alternativeName>
    <alternativeName>
        <fullName evidence="7">Pyridoxal 5'-phosphate synthase glutaminase subunit</fullName>
        <ecNumber evidence="7">3.5.1.2</ecNumber>
    </alternativeName>
</protein>
<organism evidence="10">
    <name type="scientific">Caldilineaceae bacterium SB0662_bin_9</name>
    <dbReference type="NCBI Taxonomy" id="2605258"/>
    <lineage>
        <taxon>Bacteria</taxon>
        <taxon>Bacillati</taxon>
        <taxon>Chloroflexota</taxon>
        <taxon>Caldilineae</taxon>
        <taxon>Caldilineales</taxon>
        <taxon>Caldilineaceae</taxon>
    </lineage>
</organism>
<dbReference type="UniPathway" id="UPA00245"/>
<feature type="active site" description="Charge relay system" evidence="7 8">
    <location>
        <position position="179"/>
    </location>
</feature>
<feature type="binding site" evidence="7 9">
    <location>
        <begin position="136"/>
        <end position="137"/>
    </location>
    <ligand>
        <name>L-glutamine</name>
        <dbReference type="ChEBI" id="CHEBI:58359"/>
    </ligand>
</feature>
<dbReference type="EC" id="3.5.1.2" evidence="7"/>
<evidence type="ECO:0000256" key="5">
    <source>
        <dbReference type="ARBA" id="ARBA00023239"/>
    </source>
</evidence>
<proteinExistence type="inferred from homology"/>
<sequence>MRIGVLALQGAFREHIQKLEVLGAAAVEVRRADQLGKLDGLIIPGGESTTMGLVAERWGLTNPLRRWVSQGRPVWGTCAGLILLADRATGQKRDGQPLLGGLNVSVDRNFFGSQRDSFEAELEVAGWDAPSPAVFIRAPAVIETGPDVEVLAEWTDPDGHAVQVAVRQSHILGTAFHPELSGDLRWHRLFLNMVEAGAATQVNRSGP</sequence>
<evidence type="ECO:0000256" key="1">
    <source>
        <dbReference type="ARBA" id="ARBA00008345"/>
    </source>
</evidence>
<dbReference type="PANTHER" id="PTHR31559">
    <property type="entry name" value="PYRIDOXAL 5'-PHOSPHATE SYNTHASE SUBUNIT SNO"/>
    <property type="match status" value="1"/>
</dbReference>
<evidence type="ECO:0000256" key="3">
    <source>
        <dbReference type="ARBA" id="ARBA00022898"/>
    </source>
</evidence>
<keyword evidence="5 7" id="KW-0456">Lyase</keyword>
<feature type="active site" description="Nucleophile" evidence="7 8">
    <location>
        <position position="78"/>
    </location>
</feature>
<comment type="pathway">
    <text evidence="7">Cofactor biosynthesis; pyridoxal 5'-phosphate biosynthesis.</text>
</comment>
<dbReference type="InterPro" id="IPR021196">
    <property type="entry name" value="PdxT/SNO_CS"/>
</dbReference>
<comment type="function">
    <text evidence="7">Catalyzes the hydrolysis of glutamine to glutamate and ammonia as part of the biosynthesis of pyridoxal 5'-phosphate. The resulting ammonia molecule is channeled to the active site of PdxS.</text>
</comment>
<comment type="caution">
    <text evidence="10">The sequence shown here is derived from an EMBL/GenBank/DDBJ whole genome shotgun (WGS) entry which is preliminary data.</text>
</comment>
<dbReference type="EMBL" id="VXPY01000122">
    <property type="protein sequence ID" value="MYD91991.1"/>
    <property type="molecule type" value="Genomic_DNA"/>
</dbReference>
<evidence type="ECO:0000256" key="6">
    <source>
        <dbReference type="ARBA" id="ARBA00049534"/>
    </source>
</evidence>
<evidence type="ECO:0000313" key="10">
    <source>
        <dbReference type="EMBL" id="MYD91991.1"/>
    </source>
</evidence>
<comment type="similarity">
    <text evidence="1 7">Belongs to the glutaminase PdxT/SNO family.</text>
</comment>